<evidence type="ECO:0000313" key="5">
    <source>
        <dbReference type="Proteomes" id="UP001183414"/>
    </source>
</evidence>
<proteinExistence type="predicted"/>
<dbReference type="Gene3D" id="3.30.2400.10">
    <property type="entry name" value="Major capsid protein gp5"/>
    <property type="match status" value="1"/>
</dbReference>
<dbReference type="InterPro" id="IPR024455">
    <property type="entry name" value="Phage_capsid"/>
</dbReference>
<protein>
    <submittedName>
        <fullName evidence="4">Phage major capsid protein</fullName>
    </submittedName>
</protein>
<dbReference type="Proteomes" id="UP001183414">
    <property type="component" value="Unassembled WGS sequence"/>
</dbReference>
<dbReference type="EMBL" id="JAVREQ010000022">
    <property type="protein sequence ID" value="MDT0381427.1"/>
    <property type="molecule type" value="Genomic_DNA"/>
</dbReference>
<organism evidence="4 5">
    <name type="scientific">Streptomyces hazeniae</name>
    <dbReference type="NCBI Taxonomy" id="3075538"/>
    <lineage>
        <taxon>Bacteria</taxon>
        <taxon>Bacillati</taxon>
        <taxon>Actinomycetota</taxon>
        <taxon>Actinomycetes</taxon>
        <taxon>Kitasatosporales</taxon>
        <taxon>Streptomycetaceae</taxon>
        <taxon>Streptomyces</taxon>
    </lineage>
</organism>
<accession>A0ABU2NY24</accession>
<feature type="region of interest" description="Disordered" evidence="2">
    <location>
        <begin position="74"/>
        <end position="98"/>
    </location>
</feature>
<evidence type="ECO:0000256" key="2">
    <source>
        <dbReference type="SAM" id="MobiDB-lite"/>
    </source>
</evidence>
<reference evidence="5" key="1">
    <citation type="submission" date="2023-07" db="EMBL/GenBank/DDBJ databases">
        <title>30 novel species of actinomycetes from the DSMZ collection.</title>
        <authorList>
            <person name="Nouioui I."/>
        </authorList>
    </citation>
    <scope>NUCLEOTIDE SEQUENCE [LARGE SCALE GENOMIC DNA]</scope>
    <source>
        <strain evidence="5">DSM 42041</strain>
    </source>
</reference>
<dbReference type="InterPro" id="IPR054612">
    <property type="entry name" value="Phage_capsid-like_C"/>
</dbReference>
<dbReference type="SUPFAM" id="SSF56563">
    <property type="entry name" value="Major capsid protein gp5"/>
    <property type="match status" value="1"/>
</dbReference>
<dbReference type="NCBIfam" id="TIGR01554">
    <property type="entry name" value="major_cap_HK97"/>
    <property type="match status" value="1"/>
</dbReference>
<dbReference type="RefSeq" id="WP_311675118.1">
    <property type="nucleotide sequence ID" value="NZ_JAVREQ010000022.1"/>
</dbReference>
<evidence type="ECO:0000259" key="3">
    <source>
        <dbReference type="Pfam" id="PF05065"/>
    </source>
</evidence>
<gene>
    <name evidence="4" type="ORF">RM572_21955</name>
</gene>
<name>A0ABU2NY24_9ACTN</name>
<sequence>MYEQRVKEAFEERQRHAQAAKSIADKVAEEGREFTAEERTTVETALTEAKAADERWRQAKADRDAYSTVAQFASEVGGPGEPAGSAPQHGGGKSAGGSIGERFVRSAEFVDLLGTAAGGRFGEKQRVQSRPATFKSLVRPARGAKALTTGAGDSSGGALVQPDWRGLQDDFSQFFRPLTLRSLVTQGTTTSDTVEYARVASITNNAAPVAEATTEARPTSGGTAGPLVNATGGGYKPQSTFTMQRKTAVVKTIAHWLAMTKRSISDVAQVQTMVDNFLEAGLEEELEDQMMSGDGTGENFEGLDTISGVQAQAYDTDLLTTARKAVTKIRKIGRAAPTGFVINPTDAERFDLLADGQGRFYFGGPSAAGGANPLWGLPVVQSESVAEGVGYLGDWRQAILWDREESSITATDSHEDFFVRNLVAVLGEMRAAFGVLRPAAFARLDLTAA</sequence>
<dbReference type="Pfam" id="PF05065">
    <property type="entry name" value="Phage_capsid"/>
    <property type="match status" value="1"/>
</dbReference>
<evidence type="ECO:0000313" key="4">
    <source>
        <dbReference type="EMBL" id="MDT0381427.1"/>
    </source>
</evidence>
<comment type="caution">
    <text evidence="4">The sequence shown here is derived from an EMBL/GenBank/DDBJ whole genome shotgun (WGS) entry which is preliminary data.</text>
</comment>
<keyword evidence="5" id="KW-1185">Reference proteome</keyword>
<evidence type="ECO:0000256" key="1">
    <source>
        <dbReference type="ARBA" id="ARBA00004328"/>
    </source>
</evidence>
<feature type="compositionally biased region" description="Gly residues" evidence="2">
    <location>
        <begin position="89"/>
        <end position="98"/>
    </location>
</feature>
<feature type="domain" description="Phage capsid-like C-terminal" evidence="3">
    <location>
        <begin position="156"/>
        <end position="444"/>
    </location>
</feature>
<comment type="subcellular location">
    <subcellularLocation>
        <location evidence="1">Virion</location>
    </subcellularLocation>
</comment>
<dbReference type="Gene3D" id="3.30.2320.10">
    <property type="entry name" value="hypothetical protein PF0899 domain"/>
    <property type="match status" value="1"/>
</dbReference>
<feature type="region of interest" description="Disordered" evidence="2">
    <location>
        <begin position="210"/>
        <end position="231"/>
    </location>
</feature>